<organism evidence="9 10">
    <name type="scientific">Methylococcus capsulatus</name>
    <dbReference type="NCBI Taxonomy" id="414"/>
    <lineage>
        <taxon>Bacteria</taxon>
        <taxon>Pseudomonadati</taxon>
        <taxon>Pseudomonadota</taxon>
        <taxon>Gammaproteobacteria</taxon>
        <taxon>Methylococcales</taxon>
        <taxon>Methylococcaceae</taxon>
        <taxon>Methylococcus</taxon>
    </lineage>
</organism>
<dbReference type="NCBIfam" id="TIGR00229">
    <property type="entry name" value="sensory_box"/>
    <property type="match status" value="1"/>
</dbReference>
<gene>
    <name evidence="9" type="primary">nifL</name>
    <name evidence="9" type="ORF">MCNOR_0589</name>
</gene>
<dbReference type="SMART" id="SM00086">
    <property type="entry name" value="PAC"/>
    <property type="match status" value="1"/>
</dbReference>
<evidence type="ECO:0000256" key="1">
    <source>
        <dbReference type="ARBA" id="ARBA00000085"/>
    </source>
</evidence>
<sequence>MPIDLSNSECPVDRDLPSSLMRATVDQAPVAISITDLKANILYVNAAFSEITGYAPQECIGRNESMLSDRRTPPEVYQELWGCITRQQPWRGRLLNRHRDGRRYLADLTVAPMLNEAGETTHFIGMHRDVTEEYLLQQQVRQQTLFLETVVASIPVSAVLIDENGRIVLDNLMYKALASDLKVEEPALLFLKLLREESGEDWNDFWHREKAFRNLELRFDPGGGRPSRWFSCAGQWFRHEEGSVDGFFSGSEKGYLLLTVDDITQQKKQQEQYRLRGLQALMAEEEKLESLKETLFAAIHQIQGPLNLIGAAKNILDRRGDDAGNVALRDLLQQVMAAGEASICTLEKCIPHSDNNAFKPVNLNQVLHDAITLLTERLLASGIVVEWVPTPVLPSLKGSENRLRSLFKQLIENAIDAMAHSRRRELRILTWTRDQLIHITIEDTGPGIPAGLRTQVFEPFFTTKASLGRQHVGMGLAVAHEIVNQHNGLIRIDPDYQEGCRIHMQFEIRQTQPERPAKVSHG</sequence>
<feature type="domain" description="Histidine kinase" evidence="6">
    <location>
        <begin position="297"/>
        <end position="510"/>
    </location>
</feature>
<feature type="domain" description="PAS" evidence="7">
    <location>
        <begin position="17"/>
        <end position="63"/>
    </location>
</feature>
<dbReference type="InterPro" id="IPR001610">
    <property type="entry name" value="PAC"/>
</dbReference>
<dbReference type="InterPro" id="IPR005467">
    <property type="entry name" value="His_kinase_dom"/>
</dbReference>
<dbReference type="InterPro" id="IPR000014">
    <property type="entry name" value="PAS"/>
</dbReference>
<dbReference type="PANTHER" id="PTHR43304">
    <property type="entry name" value="PHYTOCHROME-LIKE PROTEIN CPH1"/>
    <property type="match status" value="1"/>
</dbReference>
<dbReference type="InterPro" id="IPR003594">
    <property type="entry name" value="HATPase_dom"/>
</dbReference>
<evidence type="ECO:0000259" key="7">
    <source>
        <dbReference type="PROSITE" id="PS50112"/>
    </source>
</evidence>
<dbReference type="Gene3D" id="3.30.450.20">
    <property type="entry name" value="PAS domain"/>
    <property type="match status" value="2"/>
</dbReference>
<dbReference type="InterPro" id="IPR014285">
    <property type="entry name" value="N_fixation_neg-reg_NifL"/>
</dbReference>
<keyword evidence="4 9" id="KW-0808">Transferase</keyword>
<dbReference type="AlphaFoldDB" id="A0AA35UCE0"/>
<proteinExistence type="predicted"/>
<dbReference type="GO" id="GO:0009399">
    <property type="term" value="P:nitrogen fixation"/>
    <property type="evidence" value="ECO:0007669"/>
    <property type="project" value="InterPro"/>
</dbReference>
<dbReference type="SUPFAM" id="SSF55785">
    <property type="entry name" value="PYP-like sensor domain (PAS domain)"/>
    <property type="match status" value="1"/>
</dbReference>
<evidence type="ECO:0000259" key="8">
    <source>
        <dbReference type="PROSITE" id="PS50113"/>
    </source>
</evidence>
<dbReference type="GO" id="GO:0004673">
    <property type="term" value="F:protein histidine kinase activity"/>
    <property type="evidence" value="ECO:0007669"/>
    <property type="project" value="UniProtKB-EC"/>
</dbReference>
<dbReference type="NCBIfam" id="TIGR02938">
    <property type="entry name" value="nifL_nitrog"/>
    <property type="match status" value="1"/>
</dbReference>
<dbReference type="Pfam" id="PF02518">
    <property type="entry name" value="HATPase_c"/>
    <property type="match status" value="1"/>
</dbReference>
<keyword evidence="5" id="KW-0418">Kinase</keyword>
<dbReference type="InterPro" id="IPR013767">
    <property type="entry name" value="PAS_fold"/>
</dbReference>
<dbReference type="InterPro" id="IPR000700">
    <property type="entry name" value="PAS-assoc_C"/>
</dbReference>
<dbReference type="PROSITE" id="PS50112">
    <property type="entry name" value="PAS"/>
    <property type="match status" value="1"/>
</dbReference>
<evidence type="ECO:0000313" key="10">
    <source>
        <dbReference type="Proteomes" id="UP001158598"/>
    </source>
</evidence>
<keyword evidence="3" id="KW-0597">Phosphoprotein</keyword>
<dbReference type="Gene3D" id="3.30.565.10">
    <property type="entry name" value="Histidine kinase-like ATPase, C-terminal domain"/>
    <property type="match status" value="1"/>
</dbReference>
<dbReference type="PROSITE" id="PS50109">
    <property type="entry name" value="HIS_KIN"/>
    <property type="match status" value="1"/>
</dbReference>
<evidence type="ECO:0000256" key="3">
    <source>
        <dbReference type="ARBA" id="ARBA00022553"/>
    </source>
</evidence>
<accession>A0AA35UCE0</accession>
<dbReference type="InterPro" id="IPR004358">
    <property type="entry name" value="Sig_transdc_His_kin-like_C"/>
</dbReference>
<dbReference type="InterPro" id="IPR036890">
    <property type="entry name" value="HATPase_C_sf"/>
</dbReference>
<dbReference type="GO" id="GO:0006355">
    <property type="term" value="P:regulation of DNA-templated transcription"/>
    <property type="evidence" value="ECO:0007669"/>
    <property type="project" value="InterPro"/>
</dbReference>
<dbReference type="PROSITE" id="PS50113">
    <property type="entry name" value="PAC"/>
    <property type="match status" value="1"/>
</dbReference>
<evidence type="ECO:0000256" key="5">
    <source>
        <dbReference type="ARBA" id="ARBA00022777"/>
    </source>
</evidence>
<dbReference type="SMART" id="SM00091">
    <property type="entry name" value="PAS"/>
    <property type="match status" value="2"/>
</dbReference>
<dbReference type="Pfam" id="PF00989">
    <property type="entry name" value="PAS"/>
    <property type="match status" value="1"/>
</dbReference>
<feature type="domain" description="PAC" evidence="8">
    <location>
        <begin position="88"/>
        <end position="142"/>
    </location>
</feature>
<evidence type="ECO:0000256" key="2">
    <source>
        <dbReference type="ARBA" id="ARBA00012438"/>
    </source>
</evidence>
<dbReference type="SMART" id="SM00387">
    <property type="entry name" value="HATPase_c"/>
    <property type="match status" value="1"/>
</dbReference>
<dbReference type="GO" id="GO:0007165">
    <property type="term" value="P:signal transduction"/>
    <property type="evidence" value="ECO:0007669"/>
    <property type="project" value="InterPro"/>
</dbReference>
<dbReference type="RefSeq" id="WP_017365054.1">
    <property type="nucleotide sequence ID" value="NZ_CP079097.1"/>
</dbReference>
<reference evidence="9" key="1">
    <citation type="submission" date="2023-03" db="EMBL/GenBank/DDBJ databases">
        <authorList>
            <person name="Pearce D."/>
        </authorList>
    </citation>
    <scope>NUCLEOTIDE SEQUENCE</scope>
    <source>
        <strain evidence="9">Mc</strain>
    </source>
</reference>
<dbReference type="PANTHER" id="PTHR43304:SF1">
    <property type="entry name" value="PAC DOMAIN-CONTAINING PROTEIN"/>
    <property type="match status" value="1"/>
</dbReference>
<evidence type="ECO:0000256" key="4">
    <source>
        <dbReference type="ARBA" id="ARBA00022679"/>
    </source>
</evidence>
<comment type="catalytic activity">
    <reaction evidence="1">
        <text>ATP + protein L-histidine = ADP + protein N-phospho-L-histidine.</text>
        <dbReference type="EC" id="2.7.13.3"/>
    </reaction>
</comment>
<dbReference type="SUPFAM" id="SSF55874">
    <property type="entry name" value="ATPase domain of HSP90 chaperone/DNA topoisomerase II/histidine kinase"/>
    <property type="match status" value="1"/>
</dbReference>
<evidence type="ECO:0000313" key="9">
    <source>
        <dbReference type="EMBL" id="CAI8747813.1"/>
    </source>
</evidence>
<dbReference type="InterPro" id="IPR035965">
    <property type="entry name" value="PAS-like_dom_sf"/>
</dbReference>
<name>A0AA35UCE0_METCP</name>
<dbReference type="EC" id="2.7.13.3" evidence="2"/>
<dbReference type="Proteomes" id="UP001158598">
    <property type="component" value="Chromosome"/>
</dbReference>
<dbReference type="PRINTS" id="PR00344">
    <property type="entry name" value="BCTRLSENSOR"/>
</dbReference>
<dbReference type="CDD" id="cd00130">
    <property type="entry name" value="PAS"/>
    <property type="match status" value="1"/>
</dbReference>
<evidence type="ECO:0000259" key="6">
    <source>
        <dbReference type="PROSITE" id="PS50109"/>
    </source>
</evidence>
<protein>
    <recommendedName>
        <fullName evidence="2">histidine kinase</fullName>
        <ecNumber evidence="2">2.7.13.3</ecNumber>
    </recommendedName>
</protein>
<dbReference type="EMBL" id="OX458332">
    <property type="protein sequence ID" value="CAI8747813.1"/>
    <property type="molecule type" value="Genomic_DNA"/>
</dbReference>
<dbReference type="InterPro" id="IPR052162">
    <property type="entry name" value="Sensor_kinase/Photoreceptor"/>
</dbReference>